<dbReference type="Proteomes" id="UP000603904">
    <property type="component" value="Unassembled WGS sequence"/>
</dbReference>
<keyword evidence="3 6" id="KW-1133">Transmembrane helix</keyword>
<sequence>MVQLASGTSVSERLQTAKPALSWVTTAARLVLAGVLIVAGAMKIGAPALSVQAVRAYQLLPDGLATAFGYGLPVLEIILGLLLVVGLLTRPVAAVGGVLMAMFIVGIASAWARGLRIDCGCFGGDGSLAAGQDPNYFWELLRDIGLFACAAWTVIRPPGRLALDSALGLTGPPEAGEEDAPSEGLHEARSEAPSEARSEARSAARSEGASGSPSGGEDVRR</sequence>
<name>A0ABQ4FQL8_9ACTN</name>
<dbReference type="Pfam" id="PF07291">
    <property type="entry name" value="MauE"/>
    <property type="match status" value="1"/>
</dbReference>
<keyword evidence="2 6" id="KW-0812">Transmembrane</keyword>
<feature type="compositionally biased region" description="Low complexity" evidence="5">
    <location>
        <begin position="205"/>
        <end position="221"/>
    </location>
</feature>
<evidence type="ECO:0000256" key="1">
    <source>
        <dbReference type="ARBA" id="ARBA00004141"/>
    </source>
</evidence>
<feature type="transmembrane region" description="Helical" evidence="6">
    <location>
        <begin position="92"/>
        <end position="112"/>
    </location>
</feature>
<feature type="domain" description="Methylamine utilisation protein MauE" evidence="7">
    <location>
        <begin position="22"/>
        <end position="155"/>
    </location>
</feature>
<gene>
    <name evidence="8" type="ORF">Mco01_01100</name>
</gene>
<dbReference type="RefSeq" id="WP_204054932.1">
    <property type="nucleotide sequence ID" value="NZ_BAAAGP010000018.1"/>
</dbReference>
<feature type="transmembrane region" description="Helical" evidence="6">
    <location>
        <begin position="63"/>
        <end position="86"/>
    </location>
</feature>
<evidence type="ECO:0000256" key="6">
    <source>
        <dbReference type="SAM" id="Phobius"/>
    </source>
</evidence>
<evidence type="ECO:0000256" key="2">
    <source>
        <dbReference type="ARBA" id="ARBA00022692"/>
    </source>
</evidence>
<reference evidence="8 9" key="1">
    <citation type="submission" date="2021-01" db="EMBL/GenBank/DDBJ databases">
        <title>Whole genome shotgun sequence of Microbispora corallina NBRC 16416.</title>
        <authorList>
            <person name="Komaki H."/>
            <person name="Tamura T."/>
        </authorList>
    </citation>
    <scope>NUCLEOTIDE SEQUENCE [LARGE SCALE GENOMIC DNA]</scope>
    <source>
        <strain evidence="8 9">NBRC 16416</strain>
    </source>
</reference>
<feature type="transmembrane region" description="Helical" evidence="6">
    <location>
        <begin position="20"/>
        <end position="42"/>
    </location>
</feature>
<comment type="subcellular location">
    <subcellularLocation>
        <location evidence="1">Membrane</location>
        <topology evidence="1">Multi-pass membrane protein</topology>
    </subcellularLocation>
</comment>
<organism evidence="8 9">
    <name type="scientific">Microbispora corallina</name>
    <dbReference type="NCBI Taxonomy" id="83302"/>
    <lineage>
        <taxon>Bacteria</taxon>
        <taxon>Bacillati</taxon>
        <taxon>Actinomycetota</taxon>
        <taxon>Actinomycetes</taxon>
        <taxon>Streptosporangiales</taxon>
        <taxon>Streptosporangiaceae</taxon>
        <taxon>Microbispora</taxon>
    </lineage>
</organism>
<evidence type="ECO:0000256" key="4">
    <source>
        <dbReference type="ARBA" id="ARBA00023136"/>
    </source>
</evidence>
<evidence type="ECO:0000256" key="3">
    <source>
        <dbReference type="ARBA" id="ARBA00022989"/>
    </source>
</evidence>
<accession>A0ABQ4FQL8</accession>
<evidence type="ECO:0000256" key="5">
    <source>
        <dbReference type="SAM" id="MobiDB-lite"/>
    </source>
</evidence>
<keyword evidence="4 6" id="KW-0472">Membrane</keyword>
<proteinExistence type="predicted"/>
<evidence type="ECO:0000313" key="8">
    <source>
        <dbReference type="EMBL" id="GIH37110.1"/>
    </source>
</evidence>
<feature type="region of interest" description="Disordered" evidence="5">
    <location>
        <begin position="167"/>
        <end position="221"/>
    </location>
</feature>
<keyword evidence="9" id="KW-1185">Reference proteome</keyword>
<protein>
    <recommendedName>
        <fullName evidence="7">Methylamine utilisation protein MauE domain-containing protein</fullName>
    </recommendedName>
</protein>
<dbReference type="EMBL" id="BOOC01000001">
    <property type="protein sequence ID" value="GIH37110.1"/>
    <property type="molecule type" value="Genomic_DNA"/>
</dbReference>
<comment type="caution">
    <text evidence="8">The sequence shown here is derived from an EMBL/GenBank/DDBJ whole genome shotgun (WGS) entry which is preliminary data.</text>
</comment>
<evidence type="ECO:0000259" key="7">
    <source>
        <dbReference type="Pfam" id="PF07291"/>
    </source>
</evidence>
<evidence type="ECO:0000313" key="9">
    <source>
        <dbReference type="Proteomes" id="UP000603904"/>
    </source>
</evidence>
<dbReference type="InterPro" id="IPR009908">
    <property type="entry name" value="Methylamine_util_MauE"/>
</dbReference>
<feature type="compositionally biased region" description="Basic and acidic residues" evidence="5">
    <location>
        <begin position="184"/>
        <end position="204"/>
    </location>
</feature>